<organism evidence="2 3">
    <name type="scientific">Rangifer tarandus platyrhynchus</name>
    <name type="common">Svalbard reindeer</name>
    <dbReference type="NCBI Taxonomy" id="3082113"/>
    <lineage>
        <taxon>Eukaryota</taxon>
        <taxon>Metazoa</taxon>
        <taxon>Chordata</taxon>
        <taxon>Craniata</taxon>
        <taxon>Vertebrata</taxon>
        <taxon>Euteleostomi</taxon>
        <taxon>Mammalia</taxon>
        <taxon>Eutheria</taxon>
        <taxon>Laurasiatheria</taxon>
        <taxon>Artiodactyla</taxon>
        <taxon>Ruminantia</taxon>
        <taxon>Pecora</taxon>
        <taxon>Cervidae</taxon>
        <taxon>Odocoileinae</taxon>
        <taxon>Rangifer</taxon>
    </lineage>
</organism>
<protein>
    <submittedName>
        <fullName evidence="2">Uncharacterized protein</fullName>
    </submittedName>
</protein>
<feature type="region of interest" description="Disordered" evidence="1">
    <location>
        <begin position="1"/>
        <end position="141"/>
    </location>
</feature>
<sequence>MCSCPAAGTTRPDSPYGFRNMRGCPQPAQIARSQKPTDSEAIASHLGTVPRILQSRRPRAPAPSGSGLPQGSPEVSGPSGLARPALRWARSGRRRGPLGPQPRAAAAALRSAGGAGSAALLSAAESRVASALSASPHRGGG</sequence>
<reference evidence="2" key="1">
    <citation type="submission" date="2023-04" db="EMBL/GenBank/DDBJ databases">
        <authorList>
            <consortium name="ELIXIR-Norway"/>
        </authorList>
    </citation>
    <scope>NUCLEOTIDE SEQUENCE [LARGE SCALE GENOMIC DNA]</scope>
</reference>
<gene>
    <name evidence="2" type="ORF">MRATA1EN1_LOCUS3862</name>
</gene>
<evidence type="ECO:0000256" key="1">
    <source>
        <dbReference type="SAM" id="MobiDB-lite"/>
    </source>
</evidence>
<evidence type="ECO:0000313" key="3">
    <source>
        <dbReference type="Proteomes" id="UP001176941"/>
    </source>
</evidence>
<proteinExistence type="predicted"/>
<accession>A0ABN8XZW9</accession>
<keyword evidence="3" id="KW-1185">Reference proteome</keyword>
<dbReference type="Proteomes" id="UP001176941">
    <property type="component" value="Chromosome 11"/>
</dbReference>
<feature type="compositionally biased region" description="Low complexity" evidence="1">
    <location>
        <begin position="97"/>
        <end position="135"/>
    </location>
</feature>
<dbReference type="EMBL" id="OX459947">
    <property type="protein sequence ID" value="CAI9154900.1"/>
    <property type="molecule type" value="Genomic_DNA"/>
</dbReference>
<evidence type="ECO:0000313" key="2">
    <source>
        <dbReference type="EMBL" id="CAI9154900.1"/>
    </source>
</evidence>
<name>A0ABN8XZW9_RANTA</name>